<protein>
    <submittedName>
        <fullName evidence="3">Murein DD-endopeptidase MepM/ murein hydrolase activator NlpD</fullName>
    </submittedName>
</protein>
<dbReference type="GO" id="GO:0004222">
    <property type="term" value="F:metalloendopeptidase activity"/>
    <property type="evidence" value="ECO:0007669"/>
    <property type="project" value="TreeGrafter"/>
</dbReference>
<dbReference type="Proteomes" id="UP000295500">
    <property type="component" value="Unassembled WGS sequence"/>
</dbReference>
<dbReference type="InterPro" id="IPR016047">
    <property type="entry name" value="M23ase_b-sheet_dom"/>
</dbReference>
<accession>A0A4R6Q2D5</accession>
<dbReference type="AlphaFoldDB" id="A0A4R6Q2D5"/>
<feature type="signal peptide" evidence="1">
    <location>
        <begin position="1"/>
        <end position="30"/>
    </location>
</feature>
<name>A0A4R6Q2D5_9FIRM</name>
<dbReference type="InterPro" id="IPR003961">
    <property type="entry name" value="FN3_dom"/>
</dbReference>
<feature type="domain" description="Fibronectin type-III" evidence="2">
    <location>
        <begin position="144"/>
        <end position="229"/>
    </location>
</feature>
<dbReference type="SUPFAM" id="SSF51261">
    <property type="entry name" value="Duplicated hybrid motif"/>
    <property type="match status" value="1"/>
</dbReference>
<evidence type="ECO:0000256" key="1">
    <source>
        <dbReference type="SAM" id="SignalP"/>
    </source>
</evidence>
<dbReference type="Pfam" id="PF01551">
    <property type="entry name" value="Peptidase_M23"/>
    <property type="match status" value="1"/>
</dbReference>
<organism evidence="3 4">
    <name type="scientific">Aminicella lysinilytica</name>
    <dbReference type="NCBI Taxonomy" id="433323"/>
    <lineage>
        <taxon>Bacteria</taxon>
        <taxon>Bacillati</taxon>
        <taxon>Bacillota</taxon>
        <taxon>Clostridia</taxon>
        <taxon>Peptostreptococcales</taxon>
        <taxon>Anaerovoracaceae</taxon>
        <taxon>Aminicella</taxon>
    </lineage>
</organism>
<dbReference type="CDD" id="cd00063">
    <property type="entry name" value="FN3"/>
    <property type="match status" value="2"/>
</dbReference>
<feature type="chain" id="PRO_5020351245" evidence="1">
    <location>
        <begin position="31"/>
        <end position="351"/>
    </location>
</feature>
<evidence type="ECO:0000313" key="3">
    <source>
        <dbReference type="EMBL" id="TDP54970.1"/>
    </source>
</evidence>
<dbReference type="InterPro" id="IPR036116">
    <property type="entry name" value="FN3_sf"/>
</dbReference>
<dbReference type="InterPro" id="IPR050570">
    <property type="entry name" value="Cell_wall_metabolism_enzyme"/>
</dbReference>
<dbReference type="PROSITE" id="PS50853">
    <property type="entry name" value="FN3"/>
    <property type="match status" value="1"/>
</dbReference>
<evidence type="ECO:0000313" key="4">
    <source>
        <dbReference type="Proteomes" id="UP000295500"/>
    </source>
</evidence>
<reference evidence="3 4" key="1">
    <citation type="submission" date="2019-03" db="EMBL/GenBank/DDBJ databases">
        <title>Genomic Encyclopedia of Type Strains, Phase IV (KMG-IV): sequencing the most valuable type-strain genomes for metagenomic binning, comparative biology and taxonomic classification.</title>
        <authorList>
            <person name="Goeker M."/>
        </authorList>
    </citation>
    <scope>NUCLEOTIDE SEQUENCE [LARGE SCALE GENOMIC DNA]</scope>
    <source>
        <strain evidence="3 4">DSM 28287</strain>
    </source>
</reference>
<dbReference type="RefSeq" id="WP_133528562.1">
    <property type="nucleotide sequence ID" value="NZ_CALCQM010000078.1"/>
</dbReference>
<dbReference type="PANTHER" id="PTHR21666">
    <property type="entry name" value="PEPTIDASE-RELATED"/>
    <property type="match status" value="1"/>
</dbReference>
<dbReference type="InterPro" id="IPR013783">
    <property type="entry name" value="Ig-like_fold"/>
</dbReference>
<keyword evidence="4" id="KW-1185">Reference proteome</keyword>
<dbReference type="SMART" id="SM00060">
    <property type="entry name" value="FN3"/>
    <property type="match status" value="2"/>
</dbReference>
<dbReference type="EMBL" id="SNXO01000019">
    <property type="protein sequence ID" value="TDP54970.1"/>
    <property type="molecule type" value="Genomic_DNA"/>
</dbReference>
<dbReference type="OrthoDB" id="9809488at2"/>
<dbReference type="CDD" id="cd12797">
    <property type="entry name" value="M23_peptidase"/>
    <property type="match status" value="1"/>
</dbReference>
<evidence type="ECO:0000259" key="2">
    <source>
        <dbReference type="PROSITE" id="PS50853"/>
    </source>
</evidence>
<dbReference type="Pfam" id="PF00041">
    <property type="entry name" value="fn3"/>
    <property type="match status" value="1"/>
</dbReference>
<dbReference type="InterPro" id="IPR011055">
    <property type="entry name" value="Dup_hybrid_motif"/>
</dbReference>
<gene>
    <name evidence="3" type="ORF">EV211_11951</name>
</gene>
<dbReference type="SUPFAM" id="SSF49265">
    <property type="entry name" value="Fibronectin type III"/>
    <property type="match status" value="1"/>
</dbReference>
<keyword evidence="3" id="KW-0378">Hydrolase</keyword>
<dbReference type="PANTHER" id="PTHR21666:SF270">
    <property type="entry name" value="MUREIN HYDROLASE ACTIVATOR ENVC"/>
    <property type="match status" value="1"/>
</dbReference>
<proteinExistence type="predicted"/>
<sequence length="351" mass="37134">MNILKRMTVMVLSLAIVITMSAGFTSFAFAGDETTGTTGTSTGTATDVAENNLSAAEKVDTNRVKFSTTQVTWEQVDNAEGYVVTAKKKGSSKVSTKVVSESTDTDVAYTDLKSSTNYKYSVKAYKDVNGTKKYSSVKSTGYVVSGYVKSTARTASSVSVKWSPIAGADKYTVKATRNGKTVKSKTVTSSKAKLSGLSSSTKYRFTVVAYNEAGEATTSKSTLATTRSDYMWPVNGSVLSGYGYRTGYGSSFHEGIDISASTSTKVKAAKAGTVIRAGWYYGYGKTVMVSHGNGVVTLYGHLSSISVHSGQKVSQGKTLGRAGSTGSATCVHLHFEVQVNGSSRNPLNYLP</sequence>
<comment type="caution">
    <text evidence="3">The sequence shown here is derived from an EMBL/GenBank/DDBJ whole genome shotgun (WGS) entry which is preliminary data.</text>
</comment>
<keyword evidence="1" id="KW-0732">Signal</keyword>
<dbReference type="Gene3D" id="2.70.70.10">
    <property type="entry name" value="Glucose Permease (Domain IIA)"/>
    <property type="match status" value="1"/>
</dbReference>
<dbReference type="Gene3D" id="2.60.40.10">
    <property type="entry name" value="Immunoglobulins"/>
    <property type="match status" value="2"/>
</dbReference>